<dbReference type="PANTHER" id="PTHR30419:SF30">
    <property type="entry name" value="LYSR FAMILY TRANSCRIPTIONAL REGULATOR"/>
    <property type="match status" value="1"/>
</dbReference>
<dbReference type="Gene3D" id="3.40.190.290">
    <property type="match status" value="1"/>
</dbReference>
<sequence>MSCLISAPAHQSIGKKTVEMKLNPLRIFLAIVDSGSQHAAARALGVTQPAVTKALQRLEADLDVRLFDRSVHGAELTEYGQALLTRARLIDAELKSCIEALDQIKGQQRGSISIAVSHLPGTLLLPKVLHVFRRKWPDVNLRVAASAYPFLLPQVREGSLDFAIAPAPITSWPEDLIREPLMATRLSPVVRRGHHLAETRSLEALAAAEWVLPTQESASAQALQAAAQRLGLQPPTCRLTCETFTAMIMTVATSELIGLIPSEMVPNIATLAGVVEVPIEDRLNGAELCLIRRRAGVLTPAAAALAADFTSAARRLAREPRADDSQR</sequence>
<evidence type="ECO:0000256" key="3">
    <source>
        <dbReference type="ARBA" id="ARBA00023125"/>
    </source>
</evidence>
<dbReference type="GO" id="GO:0005829">
    <property type="term" value="C:cytosol"/>
    <property type="evidence" value="ECO:0007669"/>
    <property type="project" value="TreeGrafter"/>
</dbReference>
<dbReference type="PRINTS" id="PR00039">
    <property type="entry name" value="HTHLYSR"/>
</dbReference>
<dbReference type="OrthoDB" id="5297263at2"/>
<dbReference type="GO" id="GO:0003700">
    <property type="term" value="F:DNA-binding transcription factor activity"/>
    <property type="evidence" value="ECO:0007669"/>
    <property type="project" value="InterPro"/>
</dbReference>
<dbReference type="Pfam" id="PF03466">
    <property type="entry name" value="LysR_substrate"/>
    <property type="match status" value="1"/>
</dbReference>
<dbReference type="KEGG" id="yti:FNA67_17270"/>
<accession>A0A5B9DRS9</accession>
<reference evidence="6 7" key="1">
    <citation type="journal article" date="2015" name="Int. J. Syst. Evol. Microbiol.">
        <title>Youhaiella tibetensis gen. nov., sp. nov., isolated from subsurface sediment.</title>
        <authorList>
            <person name="Wang Y.X."/>
            <person name="Huang F.Q."/>
            <person name="Nogi Y."/>
            <person name="Pang S.J."/>
            <person name="Wang P.K."/>
            <person name="Lv J."/>
        </authorList>
    </citation>
    <scope>NUCLEOTIDE SEQUENCE [LARGE SCALE GENOMIC DNA]</scope>
    <source>
        <strain evidence="7">fig4</strain>
    </source>
</reference>
<keyword evidence="4" id="KW-0804">Transcription</keyword>
<gene>
    <name evidence="6" type="ORF">FNA67_17270</name>
</gene>
<dbReference type="PANTHER" id="PTHR30419">
    <property type="entry name" value="HTH-TYPE TRANSCRIPTIONAL REGULATOR YBHD"/>
    <property type="match status" value="1"/>
</dbReference>
<dbReference type="FunFam" id="1.10.10.10:FF:000001">
    <property type="entry name" value="LysR family transcriptional regulator"/>
    <property type="match status" value="1"/>
</dbReference>
<dbReference type="Pfam" id="PF00126">
    <property type="entry name" value="HTH_1"/>
    <property type="match status" value="1"/>
</dbReference>
<keyword evidence="2" id="KW-0805">Transcription regulation</keyword>
<evidence type="ECO:0000256" key="4">
    <source>
        <dbReference type="ARBA" id="ARBA00023163"/>
    </source>
</evidence>
<dbReference type="AlphaFoldDB" id="A0A5B9DRS9"/>
<evidence type="ECO:0000256" key="2">
    <source>
        <dbReference type="ARBA" id="ARBA00023015"/>
    </source>
</evidence>
<dbReference type="InterPro" id="IPR005119">
    <property type="entry name" value="LysR_subst-bd"/>
</dbReference>
<protein>
    <submittedName>
        <fullName evidence="6">LysR family transcriptional regulator</fullName>
    </submittedName>
</protein>
<name>A0A5B9DRS9_9HYPH</name>
<dbReference type="InterPro" id="IPR036390">
    <property type="entry name" value="WH_DNA-bd_sf"/>
</dbReference>
<evidence type="ECO:0000313" key="6">
    <source>
        <dbReference type="EMBL" id="QEE21826.1"/>
    </source>
</evidence>
<keyword evidence="3" id="KW-0238">DNA-binding</keyword>
<evidence type="ECO:0000259" key="5">
    <source>
        <dbReference type="PROSITE" id="PS50931"/>
    </source>
</evidence>
<dbReference type="Gene3D" id="1.10.10.10">
    <property type="entry name" value="Winged helix-like DNA-binding domain superfamily/Winged helix DNA-binding domain"/>
    <property type="match status" value="1"/>
</dbReference>
<dbReference type="Proteomes" id="UP000321062">
    <property type="component" value="Chromosome"/>
</dbReference>
<comment type="similarity">
    <text evidence="1">Belongs to the LysR transcriptional regulatory family.</text>
</comment>
<dbReference type="EMBL" id="CP041690">
    <property type="protein sequence ID" value="QEE21826.1"/>
    <property type="molecule type" value="Genomic_DNA"/>
</dbReference>
<feature type="domain" description="HTH lysR-type" evidence="5">
    <location>
        <begin position="20"/>
        <end position="77"/>
    </location>
</feature>
<evidence type="ECO:0000256" key="1">
    <source>
        <dbReference type="ARBA" id="ARBA00009437"/>
    </source>
</evidence>
<dbReference type="InterPro" id="IPR050950">
    <property type="entry name" value="HTH-type_LysR_regulators"/>
</dbReference>
<dbReference type="PROSITE" id="PS50931">
    <property type="entry name" value="HTH_LYSR"/>
    <property type="match status" value="1"/>
</dbReference>
<dbReference type="GO" id="GO:0003677">
    <property type="term" value="F:DNA binding"/>
    <property type="evidence" value="ECO:0007669"/>
    <property type="project" value="UniProtKB-KW"/>
</dbReference>
<organism evidence="6 7">
    <name type="scientific">Paradevosia tibetensis</name>
    <dbReference type="NCBI Taxonomy" id="1447062"/>
    <lineage>
        <taxon>Bacteria</taxon>
        <taxon>Pseudomonadati</taxon>
        <taxon>Pseudomonadota</taxon>
        <taxon>Alphaproteobacteria</taxon>
        <taxon>Hyphomicrobiales</taxon>
        <taxon>Devosiaceae</taxon>
        <taxon>Paradevosia</taxon>
    </lineage>
</organism>
<dbReference type="InterPro" id="IPR000847">
    <property type="entry name" value="LysR_HTH_N"/>
</dbReference>
<proteinExistence type="inferred from homology"/>
<dbReference type="SUPFAM" id="SSF53850">
    <property type="entry name" value="Periplasmic binding protein-like II"/>
    <property type="match status" value="1"/>
</dbReference>
<dbReference type="RefSeq" id="WP_147657211.1">
    <property type="nucleotide sequence ID" value="NZ_BMFM01000002.1"/>
</dbReference>
<dbReference type="InterPro" id="IPR036388">
    <property type="entry name" value="WH-like_DNA-bd_sf"/>
</dbReference>
<evidence type="ECO:0000313" key="7">
    <source>
        <dbReference type="Proteomes" id="UP000321062"/>
    </source>
</evidence>
<keyword evidence="7" id="KW-1185">Reference proteome</keyword>
<dbReference type="SUPFAM" id="SSF46785">
    <property type="entry name" value="Winged helix' DNA-binding domain"/>
    <property type="match status" value="1"/>
</dbReference>